<feature type="compositionally biased region" description="Low complexity" evidence="5">
    <location>
        <begin position="195"/>
        <end position="269"/>
    </location>
</feature>
<protein>
    <submittedName>
        <fullName evidence="8">LPXTG cell wall anchor domain-containing protein</fullName>
    </submittedName>
</protein>
<dbReference type="RefSeq" id="WP_168925174.1">
    <property type="nucleotide sequence ID" value="NZ_JAAXLJ010000008.1"/>
</dbReference>
<comment type="caution">
    <text evidence="8">The sequence shown here is derived from an EMBL/GenBank/DDBJ whole genome shotgun (WGS) entry which is preliminary data.</text>
</comment>
<evidence type="ECO:0000313" key="9">
    <source>
        <dbReference type="Proteomes" id="UP000763447"/>
    </source>
</evidence>
<keyword evidence="1" id="KW-0134">Cell wall</keyword>
<keyword evidence="9" id="KW-1185">Reference proteome</keyword>
<feature type="non-terminal residue" evidence="8">
    <location>
        <position position="1"/>
    </location>
</feature>
<evidence type="ECO:0000259" key="7">
    <source>
        <dbReference type="PROSITE" id="PS50847"/>
    </source>
</evidence>
<evidence type="ECO:0000256" key="5">
    <source>
        <dbReference type="SAM" id="MobiDB-lite"/>
    </source>
</evidence>
<feature type="compositionally biased region" description="Polar residues" evidence="5">
    <location>
        <begin position="121"/>
        <end position="159"/>
    </location>
</feature>
<dbReference type="Proteomes" id="UP000763447">
    <property type="component" value="Unassembled WGS sequence"/>
</dbReference>
<dbReference type="NCBIfam" id="TIGR01167">
    <property type="entry name" value="LPXTG_anchor"/>
    <property type="match status" value="1"/>
</dbReference>
<dbReference type="InterPro" id="IPR019931">
    <property type="entry name" value="LPXTG_anchor"/>
</dbReference>
<evidence type="ECO:0000256" key="1">
    <source>
        <dbReference type="ARBA" id="ARBA00022512"/>
    </source>
</evidence>
<feature type="region of interest" description="Disordered" evidence="5">
    <location>
        <begin position="1"/>
        <end position="92"/>
    </location>
</feature>
<feature type="compositionally biased region" description="Low complexity" evidence="5">
    <location>
        <begin position="10"/>
        <end position="21"/>
    </location>
</feature>
<feature type="compositionally biased region" description="Low complexity" evidence="5">
    <location>
        <begin position="68"/>
        <end position="92"/>
    </location>
</feature>
<keyword evidence="6" id="KW-1133">Transmembrane helix</keyword>
<feature type="region of interest" description="Disordered" evidence="5">
    <location>
        <begin position="121"/>
        <end position="313"/>
    </location>
</feature>
<feature type="compositionally biased region" description="Polar residues" evidence="5">
    <location>
        <begin position="270"/>
        <end position="313"/>
    </location>
</feature>
<keyword evidence="6" id="KW-0472">Membrane</keyword>
<name>A0ABX1L2K8_9LACO</name>
<evidence type="ECO:0000256" key="6">
    <source>
        <dbReference type="SAM" id="Phobius"/>
    </source>
</evidence>
<evidence type="ECO:0000313" key="8">
    <source>
        <dbReference type="EMBL" id="NLR18561.1"/>
    </source>
</evidence>
<keyword evidence="4" id="KW-0572">Peptidoglycan-anchor</keyword>
<gene>
    <name evidence="8" type="ORF">HC026_06440</name>
</gene>
<feature type="transmembrane region" description="Helical" evidence="6">
    <location>
        <begin position="316"/>
        <end position="334"/>
    </location>
</feature>
<evidence type="ECO:0000256" key="3">
    <source>
        <dbReference type="ARBA" id="ARBA00022729"/>
    </source>
</evidence>
<evidence type="ECO:0000256" key="2">
    <source>
        <dbReference type="ARBA" id="ARBA00022525"/>
    </source>
</evidence>
<sequence>SLPAVTVNPGETVKTGKTTVTNDNPGVTMTHDTPGTDTNGKPTTDQTGETINPDGTSSFWKVPEPVSTTKDGYYVTTTTKDPDGGTTDTKVDGSGAVTQIDKTWGDGDKTKVTIDKTGNAVFTETPNGQPSLPSQTVTPGNTATAGKTTLTNNEPNGIQLTHKPGDAPSVTETVTPDGSITFGMMPEPVSVEKSGNTNGNPGKPGDNGNNPTGNTDNEGGNTNTSTGNGTGSTGTDTTTGSNEGTAVKTPNGESSNGGSTTGDNTGNANVSTNVAGDQSVGNNQASVTGTNGNVSSQNQKTVAQGKLPQTNDQKNSVGATIGLGLLGLLAALGLKRKKRDDE</sequence>
<feature type="compositionally biased region" description="Polar residues" evidence="5">
    <location>
        <begin position="22"/>
        <end position="59"/>
    </location>
</feature>
<dbReference type="PROSITE" id="PS50847">
    <property type="entry name" value="GRAM_POS_ANCHORING"/>
    <property type="match status" value="1"/>
</dbReference>
<reference evidence="8 9" key="1">
    <citation type="submission" date="2020-04" db="EMBL/GenBank/DDBJ databases">
        <title>A novel species of genus Lactobacillus that was isolated from fermented food Zha-chili.</title>
        <authorList>
            <person name="Zhang Z."/>
        </authorList>
    </citation>
    <scope>NUCLEOTIDE SEQUENCE [LARGE SCALE GENOMIC DNA]</scope>
    <source>
        <strain evidence="9">HBUAS51383</strain>
    </source>
</reference>
<evidence type="ECO:0000256" key="4">
    <source>
        <dbReference type="ARBA" id="ARBA00023088"/>
    </source>
</evidence>
<dbReference type="EMBL" id="JAAXLJ010000008">
    <property type="protein sequence ID" value="NLR18561.1"/>
    <property type="molecule type" value="Genomic_DNA"/>
</dbReference>
<feature type="domain" description="Gram-positive cocci surface proteins LPxTG" evidence="7">
    <location>
        <begin position="307"/>
        <end position="342"/>
    </location>
</feature>
<keyword evidence="2" id="KW-0964">Secreted</keyword>
<keyword evidence="3" id="KW-0732">Signal</keyword>
<accession>A0ABX1L2K8</accession>
<organism evidence="8 9">
    <name type="scientific">Secundilactobacillus angelensis</name>
    <dbReference type="NCBI Taxonomy" id="2722706"/>
    <lineage>
        <taxon>Bacteria</taxon>
        <taxon>Bacillati</taxon>
        <taxon>Bacillota</taxon>
        <taxon>Bacilli</taxon>
        <taxon>Lactobacillales</taxon>
        <taxon>Lactobacillaceae</taxon>
        <taxon>Secundilactobacillus</taxon>
    </lineage>
</organism>
<dbReference type="Pfam" id="PF00746">
    <property type="entry name" value="Gram_pos_anchor"/>
    <property type="match status" value="1"/>
</dbReference>
<proteinExistence type="predicted"/>
<keyword evidence="6" id="KW-0812">Transmembrane</keyword>